<evidence type="ECO:0000313" key="3">
    <source>
        <dbReference type="Proteomes" id="UP000000491"/>
    </source>
</evidence>
<dbReference type="AlphaFoldDB" id="F8EW39"/>
<dbReference type="PROSITE" id="PS50076">
    <property type="entry name" value="DNAJ_2"/>
    <property type="match status" value="1"/>
</dbReference>
<accession>F8EW39</accession>
<dbReference type="RefSeq" id="WP_013934837.1">
    <property type="nucleotide sequence ID" value="NC_015709.1"/>
</dbReference>
<dbReference type="STRING" id="579138.Zymop_1559"/>
<dbReference type="CDD" id="cd06257">
    <property type="entry name" value="DnaJ"/>
    <property type="match status" value="1"/>
</dbReference>
<evidence type="ECO:0000313" key="2">
    <source>
        <dbReference type="EMBL" id="AEI38449.1"/>
    </source>
</evidence>
<dbReference type="eggNOG" id="COG2214">
    <property type="taxonomic scope" value="Bacteria"/>
</dbReference>
<dbReference type="InterPro" id="IPR036869">
    <property type="entry name" value="J_dom_sf"/>
</dbReference>
<dbReference type="SMART" id="SM00271">
    <property type="entry name" value="DnaJ"/>
    <property type="match status" value="1"/>
</dbReference>
<dbReference type="Gene3D" id="1.10.287.110">
    <property type="entry name" value="DnaJ domain"/>
    <property type="match status" value="1"/>
</dbReference>
<dbReference type="KEGG" id="zmp:Zymop_1559"/>
<dbReference type="EMBL" id="CP002865">
    <property type="protein sequence ID" value="AEI38449.1"/>
    <property type="molecule type" value="Genomic_DNA"/>
</dbReference>
<dbReference type="HOGENOM" id="CLU_096103_0_0_5"/>
<organism evidence="2 3">
    <name type="scientific">Zymomonas mobilis subsp. pomaceae (strain ATCC 29192 / DSM 22645 / JCM 10191 / CCUG 17912 / NBRC 13757 / NCIMB 11200 / NRRL B-4491 / Barker I)</name>
    <dbReference type="NCBI Taxonomy" id="579138"/>
    <lineage>
        <taxon>Bacteria</taxon>
        <taxon>Pseudomonadati</taxon>
        <taxon>Pseudomonadota</taxon>
        <taxon>Alphaproteobacteria</taxon>
        <taxon>Sphingomonadales</taxon>
        <taxon>Zymomonadaceae</taxon>
        <taxon>Zymomonas</taxon>
    </lineage>
</organism>
<sequence length="210" mass="23991">MGISLADRGKKNNSARFHGRVEGQIRQCEHPGCELPGEFRAPRHHRSDNAAPAGGLGDERWHWFCLEHVRAFNDSYNFFAGMSEEEIYNAQRPFAGWERESRAFATNGSPPPRWADFQDPLDAIGARFKRTAHKRYTSHQKGKAVSSFDEKALKTLGLDADTDRQQLRKRYAELLRRYHPDRNGGDRTYEKALQDVIAAYTHLKSSAIFA</sequence>
<reference evidence="2 3" key="1">
    <citation type="journal article" date="2011" name="J. Bacteriol.">
        <title>Genome sequence of the ethanol-producing Zymomonas mobilis subsp. pomaceae lectotype strain ATCC 29192.</title>
        <authorList>
            <person name="Kouvelis V.N."/>
            <person name="Davenport K.W."/>
            <person name="Brettin T.S."/>
            <person name="Bruce D."/>
            <person name="Detter C."/>
            <person name="Han C.S."/>
            <person name="Nolan M."/>
            <person name="Tapia R."/>
            <person name="Damoulaki A."/>
            <person name="Kyrpides N.C."/>
            <person name="Typas M.A."/>
            <person name="Pappas K.M."/>
        </authorList>
    </citation>
    <scope>NUCLEOTIDE SEQUENCE [LARGE SCALE GENOMIC DNA]</scope>
    <source>
        <strain evidence="3">ATCC 29192 / DSM 22645 / JCM 10191 / CCUG 17912 / NBRC 13757 / NCIMB 11200 / NRRL B-4491 / Barker I</strain>
    </source>
</reference>
<dbReference type="SUPFAM" id="SSF46565">
    <property type="entry name" value="Chaperone J-domain"/>
    <property type="match status" value="1"/>
</dbReference>
<feature type="domain" description="J" evidence="1">
    <location>
        <begin position="151"/>
        <end position="208"/>
    </location>
</feature>
<evidence type="ECO:0000259" key="1">
    <source>
        <dbReference type="PROSITE" id="PS50076"/>
    </source>
</evidence>
<dbReference type="InterPro" id="IPR001623">
    <property type="entry name" value="DnaJ_domain"/>
</dbReference>
<dbReference type="Proteomes" id="UP000000491">
    <property type="component" value="Chromosome"/>
</dbReference>
<protein>
    <submittedName>
        <fullName evidence="2">Heat shock protein DnaJ domain protein</fullName>
    </submittedName>
</protein>
<proteinExistence type="predicted"/>
<gene>
    <name evidence="2" type="ordered locus">Zymop_1559</name>
</gene>
<dbReference type="Pfam" id="PF00226">
    <property type="entry name" value="DnaJ"/>
    <property type="match status" value="1"/>
</dbReference>
<dbReference type="PATRIC" id="fig|579138.3.peg.1652"/>
<keyword evidence="2" id="KW-0346">Stress response</keyword>
<name>F8EW39_ZYMMT</name>